<keyword evidence="5" id="KW-1185">Reference proteome</keyword>
<dbReference type="EMBL" id="WTYC01000008">
    <property type="protein sequence ID" value="MXO49277.1"/>
    <property type="molecule type" value="Genomic_DNA"/>
</dbReference>
<comment type="caution">
    <text evidence="1">The sequence shown here is derived from an EMBL/GenBank/DDBJ whole genome shotgun (WGS) entry which is preliminary data.</text>
</comment>
<accession>A0A844XSQ9</accession>
<dbReference type="EMBL" id="WTYC01000005">
    <property type="protein sequence ID" value="MXO48626.1"/>
    <property type="molecule type" value="Genomic_DNA"/>
</dbReference>
<dbReference type="EMBL" id="WTYC01000015">
    <property type="protein sequence ID" value="MXO49653.1"/>
    <property type="molecule type" value="Genomic_DNA"/>
</dbReference>
<dbReference type="Proteomes" id="UP000448199">
    <property type="component" value="Unassembled WGS sequence"/>
</dbReference>
<evidence type="ECO:0000313" key="4">
    <source>
        <dbReference type="EMBL" id="MXO49653.1"/>
    </source>
</evidence>
<sequence length="68" mass="7451">MSTPPGVGPEFLTVKEVSTLVGRSRSSIYEDEKKGQFPERVKIGASSRWAKSEVLAWIAEQATKRGEG</sequence>
<evidence type="ECO:0000313" key="1">
    <source>
        <dbReference type="EMBL" id="MXO48626.1"/>
    </source>
</evidence>
<dbReference type="SUPFAM" id="SSF46955">
    <property type="entry name" value="Putative DNA-binding domain"/>
    <property type="match status" value="1"/>
</dbReference>
<proteinExistence type="predicted"/>
<dbReference type="InterPro" id="IPR009061">
    <property type="entry name" value="DNA-bd_dom_put_sf"/>
</dbReference>
<dbReference type="InterPro" id="IPR010260">
    <property type="entry name" value="AlpA"/>
</dbReference>
<dbReference type="AlphaFoldDB" id="A0A844XSQ9"/>
<dbReference type="Gene3D" id="1.10.238.160">
    <property type="match status" value="1"/>
</dbReference>
<dbReference type="EMBL" id="WTYC01000009">
    <property type="protein sequence ID" value="MXO49388.1"/>
    <property type="molecule type" value="Genomic_DNA"/>
</dbReference>
<protein>
    <submittedName>
        <fullName evidence="1">AlpA family phage regulatory protein</fullName>
    </submittedName>
</protein>
<dbReference type="Pfam" id="PF05930">
    <property type="entry name" value="Phage_AlpA"/>
    <property type="match status" value="1"/>
</dbReference>
<name>A0A844XSQ9_9SPHN</name>
<gene>
    <name evidence="1" type="ORF">GRI69_10185</name>
    <name evidence="2" type="ORF">GRI69_13540</name>
    <name evidence="3" type="ORF">GRI69_14110</name>
    <name evidence="4" type="ORF">GRI69_15485</name>
</gene>
<organism evidence="1 5">
    <name type="scientific">Qipengyuania vulgaris</name>
    <dbReference type="NCBI Taxonomy" id="291985"/>
    <lineage>
        <taxon>Bacteria</taxon>
        <taxon>Pseudomonadati</taxon>
        <taxon>Pseudomonadota</taxon>
        <taxon>Alphaproteobacteria</taxon>
        <taxon>Sphingomonadales</taxon>
        <taxon>Erythrobacteraceae</taxon>
        <taxon>Qipengyuania</taxon>
    </lineage>
</organism>
<evidence type="ECO:0000313" key="5">
    <source>
        <dbReference type="Proteomes" id="UP000448199"/>
    </source>
</evidence>
<reference evidence="1 5" key="1">
    <citation type="submission" date="2019-12" db="EMBL/GenBank/DDBJ databases">
        <title>Genomic-based taxomic classification of the family Erythrobacteraceae.</title>
        <authorList>
            <person name="Xu L."/>
        </authorList>
    </citation>
    <scope>NUCLEOTIDE SEQUENCE [LARGE SCALE GENOMIC DNA]</scope>
    <source>
        <strain evidence="1 5">DSM 17792</strain>
    </source>
</reference>
<evidence type="ECO:0000313" key="2">
    <source>
        <dbReference type="EMBL" id="MXO49277.1"/>
    </source>
</evidence>
<evidence type="ECO:0000313" key="3">
    <source>
        <dbReference type="EMBL" id="MXO49388.1"/>
    </source>
</evidence>
<dbReference type="OrthoDB" id="1525365at2"/>